<dbReference type="EMBL" id="CACRYJ010000006">
    <property type="protein sequence ID" value="VZO35136.1"/>
    <property type="molecule type" value="Genomic_DNA"/>
</dbReference>
<accession>A0A7M4DE22</accession>
<protein>
    <submittedName>
        <fullName evidence="1">Uncharacterized protein</fullName>
    </submittedName>
</protein>
<proteinExistence type="predicted"/>
<gene>
    <name evidence="1" type="ORF">HALOF300_00362</name>
</gene>
<keyword evidence="2" id="KW-1185">Reference proteome</keyword>
<organism evidence="1 2">
    <name type="scientific">Occultella aeris</name>
    <dbReference type="NCBI Taxonomy" id="2761496"/>
    <lineage>
        <taxon>Bacteria</taxon>
        <taxon>Bacillati</taxon>
        <taxon>Actinomycetota</taxon>
        <taxon>Actinomycetes</taxon>
        <taxon>Micrococcales</taxon>
        <taxon>Ruaniaceae</taxon>
        <taxon>Occultella</taxon>
    </lineage>
</organism>
<comment type="caution">
    <text evidence="1">The sequence shown here is derived from an EMBL/GenBank/DDBJ whole genome shotgun (WGS) entry which is preliminary data.</text>
</comment>
<evidence type="ECO:0000313" key="1">
    <source>
        <dbReference type="EMBL" id="VZO35136.1"/>
    </source>
</evidence>
<dbReference type="SUPFAM" id="SSF53335">
    <property type="entry name" value="S-adenosyl-L-methionine-dependent methyltransferases"/>
    <property type="match status" value="1"/>
</dbReference>
<name>A0A7M4DE22_9MICO</name>
<dbReference type="AlphaFoldDB" id="A0A7M4DE22"/>
<sequence length="66" mass="6853">MTARMDAPARAALLAPLTGTVLEIGAGDGVNLAGFGPDVTWHGIEPNGSSRSALLARAPTPRSRRW</sequence>
<dbReference type="Proteomes" id="UP000419743">
    <property type="component" value="Unassembled WGS sequence"/>
</dbReference>
<dbReference type="RefSeq" id="WP_231954953.1">
    <property type="nucleotide sequence ID" value="NZ_CACRYJ010000006.1"/>
</dbReference>
<evidence type="ECO:0000313" key="2">
    <source>
        <dbReference type="Proteomes" id="UP000419743"/>
    </source>
</evidence>
<reference evidence="1 2" key="1">
    <citation type="submission" date="2019-11" db="EMBL/GenBank/DDBJ databases">
        <authorList>
            <person name="Criscuolo A."/>
        </authorList>
    </citation>
    <scope>NUCLEOTIDE SEQUENCE [LARGE SCALE GENOMIC DNA]</scope>
    <source>
        <strain evidence="1">CIP111667</strain>
    </source>
</reference>
<dbReference type="InterPro" id="IPR029063">
    <property type="entry name" value="SAM-dependent_MTases_sf"/>
</dbReference>